<evidence type="ECO:0000256" key="2">
    <source>
        <dbReference type="ARBA" id="ARBA00022475"/>
    </source>
</evidence>
<proteinExistence type="predicted"/>
<protein>
    <submittedName>
        <fullName evidence="10">Glycosyltransferase</fullName>
    </submittedName>
</protein>
<evidence type="ECO:0000256" key="8">
    <source>
        <dbReference type="SAM" id="Phobius"/>
    </source>
</evidence>
<keyword evidence="3" id="KW-0328">Glycosyltransferase</keyword>
<keyword evidence="2" id="KW-1003">Cell membrane</keyword>
<keyword evidence="6 8" id="KW-1133">Transmembrane helix</keyword>
<accession>A0A2A2TE63</accession>
<feature type="transmembrane region" description="Helical" evidence="8">
    <location>
        <begin position="340"/>
        <end position="359"/>
    </location>
</feature>
<keyword evidence="11" id="KW-1185">Reference proteome</keyword>
<comment type="subcellular location">
    <subcellularLocation>
        <location evidence="1">Cell membrane</location>
        <topology evidence="1">Multi-pass membrane protein</topology>
    </subcellularLocation>
</comment>
<feature type="transmembrane region" description="Helical" evidence="8">
    <location>
        <begin position="18"/>
        <end position="38"/>
    </location>
</feature>
<keyword evidence="7 8" id="KW-0472">Membrane</keyword>
<dbReference type="Pfam" id="PF13231">
    <property type="entry name" value="PMT_2"/>
    <property type="match status" value="1"/>
</dbReference>
<organism evidence="10 11">
    <name type="scientific">Brunnivagina elsteri CCALA 953</name>
    <dbReference type="NCBI Taxonomy" id="987040"/>
    <lineage>
        <taxon>Bacteria</taxon>
        <taxon>Bacillati</taxon>
        <taxon>Cyanobacteriota</taxon>
        <taxon>Cyanophyceae</taxon>
        <taxon>Nostocales</taxon>
        <taxon>Calotrichaceae</taxon>
        <taxon>Brunnivagina</taxon>
    </lineage>
</organism>
<feature type="transmembrane region" description="Helical" evidence="8">
    <location>
        <begin position="167"/>
        <end position="186"/>
    </location>
</feature>
<dbReference type="AlphaFoldDB" id="A0A2A2TE63"/>
<dbReference type="GO" id="GO:0009103">
    <property type="term" value="P:lipopolysaccharide biosynthetic process"/>
    <property type="evidence" value="ECO:0007669"/>
    <property type="project" value="UniProtKB-ARBA"/>
</dbReference>
<evidence type="ECO:0000256" key="6">
    <source>
        <dbReference type="ARBA" id="ARBA00022989"/>
    </source>
</evidence>
<comment type="caution">
    <text evidence="10">The sequence shown here is derived from an EMBL/GenBank/DDBJ whole genome shotgun (WGS) entry which is preliminary data.</text>
</comment>
<dbReference type="RefSeq" id="WP_095723742.1">
    <property type="nucleotide sequence ID" value="NZ_NTFS01000307.1"/>
</dbReference>
<dbReference type="InterPro" id="IPR038731">
    <property type="entry name" value="RgtA/B/C-like"/>
</dbReference>
<dbReference type="EMBL" id="NTFS01000307">
    <property type="protein sequence ID" value="PAX51936.1"/>
    <property type="molecule type" value="Genomic_DNA"/>
</dbReference>
<feature type="transmembrane region" description="Helical" evidence="8">
    <location>
        <begin position="365"/>
        <end position="385"/>
    </location>
</feature>
<reference evidence="10 11" key="1">
    <citation type="submission" date="2017-08" db="EMBL/GenBank/DDBJ databases">
        <title>Draft genome sequence of filamentous cyanobacterium Calothrix elsteri CCALA 953.</title>
        <authorList>
            <person name="Gagunashvili A.N."/>
            <person name="Elster J."/>
            <person name="Andresson O.S."/>
        </authorList>
    </citation>
    <scope>NUCLEOTIDE SEQUENCE [LARGE SCALE GENOMIC DNA]</scope>
    <source>
        <strain evidence="10 11">CCALA 953</strain>
    </source>
</reference>
<evidence type="ECO:0000259" key="9">
    <source>
        <dbReference type="Pfam" id="PF13231"/>
    </source>
</evidence>
<feature type="transmembrane region" description="Helical" evidence="8">
    <location>
        <begin position="99"/>
        <end position="120"/>
    </location>
</feature>
<dbReference type="OrthoDB" id="9775035at2"/>
<dbReference type="PANTHER" id="PTHR33908">
    <property type="entry name" value="MANNOSYLTRANSFERASE YKCB-RELATED"/>
    <property type="match status" value="1"/>
</dbReference>
<sequence>MTNHAFDEWCRDMEKRPVLAGIFPVLWVVLVSGIGFFWHLGSVGLIDETEPLFAEASRQMLVRGDWITPFFNDETRFDKPALIYWCQAIAYQILGVNEWAVRLPSALVATAVVGFCFYILQWYCAKQDNLAGVSHPSRRWMVAGLGAALIALSPEMIVWARAGVSDMLLTFCMVSALLCFFLGYVAEEEEKTEKNSLLPNRWYTAFYILIGGAILSKGPVGIVLPGLVIGGFLLYVGNFWQVLREIKLFIGLFMIAIVSLPWYVLVIWRNGWNFINAFFGYHNVERFTAVVNRHSAPWYFYFVVLLLGFAPYSVYLPSAIIKVKFWQRKYWMSQSRFQQFGLFNVAWVFGIFGFFTIAVTKLPSYILPLMPAVGILIALLFADLINRDTIRVSTIPGFRITAWVNILFVTIIGVTSFYVPGLFGQDSSAPNFKQLLQQSNLTEVCGIIWLASAIFLSILLIRKYWVGLFGVNLVAFSLFLLFVLTPAQYIMDSERQMPLRKLSAIAVLNQRPNEELIMLGFKKPSVAFYTQRQINYIGGSESASEYIQNQAVKKGQKSVIVFAQPKKFPEMGLQPTDYKILGDRGAYQVIRVPIKS</sequence>
<gene>
    <name evidence="10" type="ORF">CK510_22085</name>
</gene>
<dbReference type="Proteomes" id="UP000218238">
    <property type="component" value="Unassembled WGS sequence"/>
</dbReference>
<dbReference type="GO" id="GO:0010041">
    <property type="term" value="P:response to iron(III) ion"/>
    <property type="evidence" value="ECO:0007669"/>
    <property type="project" value="TreeGrafter"/>
</dbReference>
<feature type="domain" description="Glycosyltransferase RgtA/B/C/D-like" evidence="9">
    <location>
        <begin position="78"/>
        <end position="262"/>
    </location>
</feature>
<evidence type="ECO:0000313" key="11">
    <source>
        <dbReference type="Proteomes" id="UP000218238"/>
    </source>
</evidence>
<evidence type="ECO:0000256" key="5">
    <source>
        <dbReference type="ARBA" id="ARBA00022692"/>
    </source>
</evidence>
<feature type="transmembrane region" description="Helical" evidence="8">
    <location>
        <begin position="439"/>
        <end position="461"/>
    </location>
</feature>
<keyword evidence="4 10" id="KW-0808">Transferase</keyword>
<name>A0A2A2TE63_9CYAN</name>
<evidence type="ECO:0000313" key="10">
    <source>
        <dbReference type="EMBL" id="PAX51936.1"/>
    </source>
</evidence>
<feature type="transmembrane region" description="Helical" evidence="8">
    <location>
        <begin position="248"/>
        <end position="268"/>
    </location>
</feature>
<evidence type="ECO:0000256" key="3">
    <source>
        <dbReference type="ARBA" id="ARBA00022676"/>
    </source>
</evidence>
<evidence type="ECO:0000256" key="7">
    <source>
        <dbReference type="ARBA" id="ARBA00023136"/>
    </source>
</evidence>
<dbReference type="GO" id="GO:0016763">
    <property type="term" value="F:pentosyltransferase activity"/>
    <property type="evidence" value="ECO:0007669"/>
    <property type="project" value="TreeGrafter"/>
</dbReference>
<evidence type="ECO:0000256" key="4">
    <source>
        <dbReference type="ARBA" id="ARBA00022679"/>
    </source>
</evidence>
<feature type="transmembrane region" description="Helical" evidence="8">
    <location>
        <begin position="206"/>
        <end position="236"/>
    </location>
</feature>
<feature type="transmembrane region" description="Helical" evidence="8">
    <location>
        <begin position="397"/>
        <end position="419"/>
    </location>
</feature>
<evidence type="ECO:0000256" key="1">
    <source>
        <dbReference type="ARBA" id="ARBA00004651"/>
    </source>
</evidence>
<keyword evidence="5 8" id="KW-0812">Transmembrane</keyword>
<feature type="transmembrane region" description="Helical" evidence="8">
    <location>
        <begin position="140"/>
        <end position="160"/>
    </location>
</feature>
<feature type="transmembrane region" description="Helical" evidence="8">
    <location>
        <begin position="468"/>
        <end position="491"/>
    </location>
</feature>
<dbReference type="PANTHER" id="PTHR33908:SF3">
    <property type="entry name" value="UNDECAPRENYL PHOSPHATE-ALPHA-4-AMINO-4-DEOXY-L-ARABINOSE ARABINOSYL TRANSFERASE"/>
    <property type="match status" value="1"/>
</dbReference>
<feature type="transmembrane region" description="Helical" evidence="8">
    <location>
        <begin position="298"/>
        <end position="320"/>
    </location>
</feature>
<dbReference type="InterPro" id="IPR050297">
    <property type="entry name" value="LipidA_mod_glycosyltrf_83"/>
</dbReference>
<dbReference type="GO" id="GO:0005886">
    <property type="term" value="C:plasma membrane"/>
    <property type="evidence" value="ECO:0007669"/>
    <property type="project" value="UniProtKB-SubCell"/>
</dbReference>